<protein>
    <submittedName>
        <fullName evidence="1">DUF4180 domain-containing protein</fullName>
    </submittedName>
</protein>
<proteinExistence type="predicted"/>
<comment type="caution">
    <text evidence="1">The sequence shown here is derived from an EMBL/GenBank/DDBJ whole genome shotgun (WGS) entry which is preliminary data.</text>
</comment>
<sequence length="121" mass="13772">MKLNIIKQNEKTIVHVVHEEILITDVQSALDLMATVRYETGADRMILDKAAICEEFFDLKTKLAGEVLQKFTNYHVKLAIVGDFSVYTSKSLRDFIYESNHGKDVFFLSTEEEAAARLAEV</sequence>
<organism evidence="1 2">
    <name type="scientific">Paenibacillus mesotrionivorans</name>
    <dbReference type="NCBI Taxonomy" id="3160968"/>
    <lineage>
        <taxon>Bacteria</taxon>
        <taxon>Bacillati</taxon>
        <taxon>Bacillota</taxon>
        <taxon>Bacilli</taxon>
        <taxon>Bacillales</taxon>
        <taxon>Paenibacillaceae</taxon>
        <taxon>Paenibacillus</taxon>
    </lineage>
</organism>
<keyword evidence="2" id="KW-1185">Reference proteome</keyword>
<dbReference type="EMBL" id="JBJURJ010000018">
    <property type="protein sequence ID" value="MFM9331341.1"/>
    <property type="molecule type" value="Genomic_DNA"/>
</dbReference>
<reference evidence="1" key="1">
    <citation type="submission" date="2024-12" db="EMBL/GenBank/DDBJ databases">
        <authorList>
            <person name="Wu N."/>
        </authorList>
    </citation>
    <scope>NUCLEOTIDE SEQUENCE</scope>
    <source>
        <strain evidence="1">P15</strain>
    </source>
</reference>
<name>A0ACC7P2R3_9BACL</name>
<gene>
    <name evidence="1" type="ORF">ACI1P1_23895</name>
</gene>
<dbReference type="Proteomes" id="UP001631969">
    <property type="component" value="Unassembled WGS sequence"/>
</dbReference>
<accession>A0ACC7P2R3</accession>
<evidence type="ECO:0000313" key="2">
    <source>
        <dbReference type="Proteomes" id="UP001631969"/>
    </source>
</evidence>
<evidence type="ECO:0000313" key="1">
    <source>
        <dbReference type="EMBL" id="MFM9331341.1"/>
    </source>
</evidence>